<sequence length="206" mass="22598">MIELLQASFSSANAFASGLLLFVLIYWVIVIVGLLDISSLDIDLDADADGIASIAWLNSALAFFNLGRLPLMFFLSFFALPFWALSVGVNHTLGTQDSWLGVLLLFPIGFVCLFLAKLLTWPFVKLFTVMETEEAPKMNVIGQLCTILLPANEDQVGQASVKTKGSPLLLNVKTTQGHLAKKGETALVIDYLPENQLYLIEPFESL</sequence>
<feature type="transmembrane region" description="Helical" evidence="1">
    <location>
        <begin position="73"/>
        <end position="93"/>
    </location>
</feature>
<gene>
    <name evidence="2" type="ORF">GCM10023183_14620</name>
</gene>
<reference evidence="3" key="1">
    <citation type="journal article" date="2019" name="Int. J. Syst. Evol. Microbiol.">
        <title>The Global Catalogue of Microorganisms (GCM) 10K type strain sequencing project: providing services to taxonomists for standard genome sequencing and annotation.</title>
        <authorList>
            <consortium name="The Broad Institute Genomics Platform"/>
            <consortium name="The Broad Institute Genome Sequencing Center for Infectious Disease"/>
            <person name="Wu L."/>
            <person name="Ma J."/>
        </authorList>
    </citation>
    <scope>NUCLEOTIDE SEQUENCE [LARGE SCALE GENOMIC DNA]</scope>
    <source>
        <strain evidence="3">JCM 17917</strain>
    </source>
</reference>
<dbReference type="RefSeq" id="WP_345164207.1">
    <property type="nucleotide sequence ID" value="NZ_BAABGX010000002.1"/>
</dbReference>
<keyword evidence="1" id="KW-0812">Transmembrane</keyword>
<keyword evidence="1" id="KW-0472">Membrane</keyword>
<dbReference type="EMBL" id="BAABGX010000002">
    <property type="protein sequence ID" value="GAA4302729.1"/>
    <property type="molecule type" value="Genomic_DNA"/>
</dbReference>
<evidence type="ECO:0000256" key="1">
    <source>
        <dbReference type="SAM" id="Phobius"/>
    </source>
</evidence>
<proteinExistence type="predicted"/>
<accession>A0ABP8FFK7</accession>
<feature type="transmembrane region" description="Helical" evidence="1">
    <location>
        <begin position="12"/>
        <end position="35"/>
    </location>
</feature>
<protein>
    <recommendedName>
        <fullName evidence="4">DUF1449 family protein</fullName>
    </recommendedName>
</protein>
<comment type="caution">
    <text evidence="2">The sequence shown here is derived from an EMBL/GenBank/DDBJ whole genome shotgun (WGS) entry which is preliminary data.</text>
</comment>
<keyword evidence="3" id="KW-1185">Reference proteome</keyword>
<evidence type="ECO:0008006" key="4">
    <source>
        <dbReference type="Google" id="ProtNLM"/>
    </source>
</evidence>
<name>A0ABP8FFK7_9BACT</name>
<dbReference type="Proteomes" id="UP001501844">
    <property type="component" value="Unassembled WGS sequence"/>
</dbReference>
<feature type="transmembrane region" description="Helical" evidence="1">
    <location>
        <begin position="99"/>
        <end position="120"/>
    </location>
</feature>
<keyword evidence="1" id="KW-1133">Transmembrane helix</keyword>
<evidence type="ECO:0000313" key="3">
    <source>
        <dbReference type="Proteomes" id="UP001501844"/>
    </source>
</evidence>
<organism evidence="2 3">
    <name type="scientific">Nibribacter koreensis</name>
    <dbReference type="NCBI Taxonomy" id="1084519"/>
    <lineage>
        <taxon>Bacteria</taxon>
        <taxon>Pseudomonadati</taxon>
        <taxon>Bacteroidota</taxon>
        <taxon>Cytophagia</taxon>
        <taxon>Cytophagales</taxon>
        <taxon>Hymenobacteraceae</taxon>
        <taxon>Nibribacter</taxon>
    </lineage>
</organism>
<evidence type="ECO:0000313" key="2">
    <source>
        <dbReference type="EMBL" id="GAA4302729.1"/>
    </source>
</evidence>